<feature type="region of interest" description="Disordered" evidence="4">
    <location>
        <begin position="435"/>
        <end position="647"/>
    </location>
</feature>
<dbReference type="Pfam" id="PF01391">
    <property type="entry name" value="Collagen"/>
    <property type="match status" value="1"/>
</dbReference>
<dbReference type="InterPro" id="IPR012292">
    <property type="entry name" value="Globin/Proto"/>
</dbReference>
<dbReference type="Pfam" id="PF01484">
    <property type="entry name" value="Col_cuticle_N"/>
    <property type="match status" value="1"/>
</dbReference>
<feature type="compositionally biased region" description="Pro residues" evidence="4">
    <location>
        <begin position="547"/>
        <end position="559"/>
    </location>
</feature>
<feature type="region of interest" description="Disordered" evidence="4">
    <location>
        <begin position="45"/>
        <end position="69"/>
    </location>
</feature>
<feature type="compositionally biased region" description="Pro residues" evidence="4">
    <location>
        <begin position="581"/>
        <end position="599"/>
    </location>
</feature>
<keyword evidence="7" id="KW-1185">Reference proteome</keyword>
<dbReference type="PANTHER" id="PTHR24637:SF374">
    <property type="entry name" value="CUTICLE COLLAGEN DPY-7"/>
    <property type="match status" value="1"/>
</dbReference>
<dbReference type="InterPro" id="IPR002486">
    <property type="entry name" value="Col_cuticle_N"/>
</dbReference>
<dbReference type="Gene3D" id="1.10.490.10">
    <property type="entry name" value="Globins"/>
    <property type="match status" value="1"/>
</dbReference>
<evidence type="ECO:0000256" key="3">
    <source>
        <dbReference type="ARBA" id="ARBA00023157"/>
    </source>
</evidence>
<feature type="domain" description="Nematode cuticle collagen N-terminal" evidence="5">
    <location>
        <begin position="341"/>
        <end position="393"/>
    </location>
</feature>
<proteinExistence type="predicted"/>
<comment type="subunit">
    <text evidence="1">Collagen polypeptide chains are complexed within the cuticle by disulfide bonds and other types of covalent cross-links.</text>
</comment>
<dbReference type="InterPro" id="IPR008160">
    <property type="entry name" value="Collagen"/>
</dbReference>
<dbReference type="PANTHER" id="PTHR24637">
    <property type="entry name" value="COLLAGEN"/>
    <property type="match status" value="1"/>
</dbReference>
<evidence type="ECO:0000256" key="1">
    <source>
        <dbReference type="ARBA" id="ARBA00011518"/>
    </source>
</evidence>
<dbReference type="OrthoDB" id="5841536at2759"/>
<dbReference type="GO" id="GO:0020037">
    <property type="term" value="F:heme binding"/>
    <property type="evidence" value="ECO:0007669"/>
    <property type="project" value="InterPro"/>
</dbReference>
<protein>
    <recommendedName>
        <fullName evidence="5">Nematode cuticle collagen N-terminal domain-containing protein</fullName>
    </recommendedName>
</protein>
<reference evidence="6" key="1">
    <citation type="submission" date="2020-10" db="EMBL/GenBank/DDBJ databases">
        <authorList>
            <person name="Kikuchi T."/>
        </authorList>
    </citation>
    <scope>NUCLEOTIDE SEQUENCE</scope>
    <source>
        <strain evidence="6">NKZ352</strain>
    </source>
</reference>
<dbReference type="GO" id="GO:0019825">
    <property type="term" value="F:oxygen binding"/>
    <property type="evidence" value="ECO:0007669"/>
    <property type="project" value="InterPro"/>
</dbReference>
<dbReference type="AlphaFoldDB" id="A0A8S1H237"/>
<dbReference type="InterPro" id="IPR009050">
    <property type="entry name" value="Globin-like_sf"/>
</dbReference>
<evidence type="ECO:0000259" key="5">
    <source>
        <dbReference type="SMART" id="SM01088"/>
    </source>
</evidence>
<sequence>MFLISKIVRGRRLLHELEQQERDEAAAALDAANSISQVSRRLVARHSKGSALDDGKNGSPDVSRTRRKTELCGSVDSAIDSENRSQVRRSSSMPSICDMEQASSSTLKHYNYEGKLNKLQRRALRFTWHRLQTRNGGKRVENVFDKLVRQLPNIRDMFTTRMFLCAMSKNSTSTIRDHSRVTVRMLEVVIKNLDVDKSKRTDTGTPQDPRLIGRAHAVLRPYGLTGAYWEKFGETMIDVVLGQEAVRDLPGAGQAWVIFTACLIDQLRAGFDENRSATHVLSKQSTVLHNASKLLHGDSVDLDEPSTLEIEIPEGSKLSNKLKKQCSVTNMDKGGGKFDMRASWISSILSVSCVLCVAVVIPVLHIQLEEANSRLHSRMASFKFTARGVWQDIMLVKGNGRIRRQSGGYGGYDAAGENQQCTSCVQLHCPPGPAGPPGVAGEPGIDGSPGRPGKPGLDGLDVPLDPEPAFPCVICPAGPPGNRGPQGETGRPGVPGETGHPGLPGRPGKPGRVGDAGLQGEPGEPGEPGIKGPPGDDSIGGTGIKGPPGPPGPRGPKGPPGANGLPSQNSGPPGPIGEMGPPGPPGPRGEPGPPGPFGPPGDAGEPGGHCPSSCGVQEIVAPSVTELDTNDEPAQKPSSYSGGGYGK</sequence>
<keyword evidence="2" id="KW-0677">Repeat</keyword>
<accession>A0A8S1H237</accession>
<organism evidence="6 7">
    <name type="scientific">Caenorhabditis auriculariae</name>
    <dbReference type="NCBI Taxonomy" id="2777116"/>
    <lineage>
        <taxon>Eukaryota</taxon>
        <taxon>Metazoa</taxon>
        <taxon>Ecdysozoa</taxon>
        <taxon>Nematoda</taxon>
        <taxon>Chromadorea</taxon>
        <taxon>Rhabditida</taxon>
        <taxon>Rhabditina</taxon>
        <taxon>Rhabditomorpha</taxon>
        <taxon>Rhabditoidea</taxon>
        <taxon>Rhabditidae</taxon>
        <taxon>Peloderinae</taxon>
        <taxon>Caenorhabditis</taxon>
    </lineage>
</organism>
<dbReference type="InterPro" id="IPR044399">
    <property type="entry name" value="Mb-like_M"/>
</dbReference>
<evidence type="ECO:0000256" key="2">
    <source>
        <dbReference type="ARBA" id="ARBA00022737"/>
    </source>
</evidence>
<dbReference type="SMART" id="SM01088">
    <property type="entry name" value="Col_cuticle_N"/>
    <property type="match status" value="1"/>
</dbReference>
<dbReference type="GO" id="GO:0042302">
    <property type="term" value="F:structural constituent of cuticle"/>
    <property type="evidence" value="ECO:0007669"/>
    <property type="project" value="InterPro"/>
</dbReference>
<evidence type="ECO:0000313" key="6">
    <source>
        <dbReference type="EMBL" id="CAD6189353.1"/>
    </source>
</evidence>
<gene>
    <name evidence="6" type="ORF">CAUJ_LOCUS5272</name>
</gene>
<evidence type="ECO:0000313" key="7">
    <source>
        <dbReference type="Proteomes" id="UP000835052"/>
    </source>
</evidence>
<dbReference type="EMBL" id="CAJGYM010000010">
    <property type="protein sequence ID" value="CAD6189353.1"/>
    <property type="molecule type" value="Genomic_DNA"/>
</dbReference>
<dbReference type="Proteomes" id="UP000835052">
    <property type="component" value="Unassembled WGS sequence"/>
</dbReference>
<dbReference type="SUPFAM" id="SSF46458">
    <property type="entry name" value="Globin-like"/>
    <property type="match status" value="1"/>
</dbReference>
<dbReference type="CDD" id="cd01040">
    <property type="entry name" value="Mb-like"/>
    <property type="match status" value="1"/>
</dbReference>
<name>A0A8S1H237_9PELO</name>
<evidence type="ECO:0000256" key="4">
    <source>
        <dbReference type="SAM" id="MobiDB-lite"/>
    </source>
</evidence>
<comment type="caution">
    <text evidence="6">The sequence shown here is derived from an EMBL/GenBank/DDBJ whole genome shotgun (WGS) entry which is preliminary data.</text>
</comment>
<keyword evidence="3" id="KW-1015">Disulfide bond</keyword>